<feature type="region of interest" description="Disordered" evidence="1">
    <location>
        <begin position="316"/>
        <end position="360"/>
    </location>
</feature>
<accession>A0A4U0XPQ8</accession>
<sequence length="448" mass="50384">MPRKLLDGLRVSLRTVLAQCSGELRCSAMALLVLVLQMLEEAEDWLGRWIASQELPPDVQASEGSTTASGDPAVGLDPRSLQDSAKHLLGQSIADICDDLPDYLRILHVEPVFRNNLVGGFLARQKEIHQDVLALQTNELRRLFSSQEVKSRRLADDKEGLADTLAQPRVTFHGAPRHVISSIVRYGFVLPGDRIGKTNQSLHARHPSTFGAGIYSSPDPEYASRYMDFGYGRQRSLRACVPSQVPGMRLLVCATLMGRPLHVTQDEAWRTSEVLHHAAHSHVSSNKMEYIVFDARQIIPCYVLHVDYGSDRAKAELANMPTDPREVPQRLPQRRRAKDPRKQSGYVEEDGDDEESSPGVVKAKKQALKAAATKWFPYGYGTARGTSFVIDEIAEVSDDEEDYGDFQEMRNAREEMREEAREEAHWQGGSWFDEYQTVRKTKREVELG</sequence>
<dbReference type="EMBL" id="NAJQ01000151">
    <property type="protein sequence ID" value="TKA76875.1"/>
    <property type="molecule type" value="Genomic_DNA"/>
</dbReference>
<name>A0A4U0XPQ8_9PEZI</name>
<organism evidence="2 3">
    <name type="scientific">Friedmanniomyces simplex</name>
    <dbReference type="NCBI Taxonomy" id="329884"/>
    <lineage>
        <taxon>Eukaryota</taxon>
        <taxon>Fungi</taxon>
        <taxon>Dikarya</taxon>
        <taxon>Ascomycota</taxon>
        <taxon>Pezizomycotina</taxon>
        <taxon>Dothideomycetes</taxon>
        <taxon>Dothideomycetidae</taxon>
        <taxon>Mycosphaerellales</taxon>
        <taxon>Teratosphaeriaceae</taxon>
        <taxon>Friedmanniomyces</taxon>
    </lineage>
</organism>
<dbReference type="SUPFAM" id="SSF56399">
    <property type="entry name" value="ADP-ribosylation"/>
    <property type="match status" value="1"/>
</dbReference>
<evidence type="ECO:0000313" key="2">
    <source>
        <dbReference type="EMBL" id="TKA76875.1"/>
    </source>
</evidence>
<evidence type="ECO:0000256" key="1">
    <source>
        <dbReference type="SAM" id="MobiDB-lite"/>
    </source>
</evidence>
<gene>
    <name evidence="2" type="ORF">B0A55_03197</name>
</gene>
<evidence type="ECO:0008006" key="4">
    <source>
        <dbReference type="Google" id="ProtNLM"/>
    </source>
</evidence>
<dbReference type="Proteomes" id="UP000309340">
    <property type="component" value="Unassembled WGS sequence"/>
</dbReference>
<proteinExistence type="predicted"/>
<evidence type="ECO:0000313" key="3">
    <source>
        <dbReference type="Proteomes" id="UP000309340"/>
    </source>
</evidence>
<reference evidence="2 3" key="1">
    <citation type="submission" date="2017-03" db="EMBL/GenBank/DDBJ databases">
        <title>Genomes of endolithic fungi from Antarctica.</title>
        <authorList>
            <person name="Coleine C."/>
            <person name="Masonjones S."/>
            <person name="Stajich J.E."/>
        </authorList>
    </citation>
    <scope>NUCLEOTIDE SEQUENCE [LARGE SCALE GENOMIC DNA]</scope>
    <source>
        <strain evidence="2 3">CCFEE 5184</strain>
    </source>
</reference>
<feature type="region of interest" description="Disordered" evidence="1">
    <location>
        <begin position="58"/>
        <end position="77"/>
    </location>
</feature>
<dbReference type="Gene3D" id="3.90.228.10">
    <property type="match status" value="1"/>
</dbReference>
<protein>
    <recommendedName>
        <fullName evidence="4">PARP catalytic domain-containing protein</fullName>
    </recommendedName>
</protein>
<feature type="compositionally biased region" description="Acidic residues" evidence="1">
    <location>
        <begin position="347"/>
        <end position="356"/>
    </location>
</feature>
<keyword evidence="3" id="KW-1185">Reference proteome</keyword>
<dbReference type="OrthoDB" id="10256774at2759"/>
<dbReference type="AlphaFoldDB" id="A0A4U0XPQ8"/>
<comment type="caution">
    <text evidence="2">The sequence shown here is derived from an EMBL/GenBank/DDBJ whole genome shotgun (WGS) entry which is preliminary data.</text>
</comment>